<dbReference type="PROSITE" id="PS00356">
    <property type="entry name" value="HTH_LACI_1"/>
    <property type="match status" value="1"/>
</dbReference>
<evidence type="ECO:0000313" key="5">
    <source>
        <dbReference type="EMBL" id="MBJ7601442.1"/>
    </source>
</evidence>
<dbReference type="AlphaFoldDB" id="A0A934KD04"/>
<keyword evidence="2 5" id="KW-0238">DNA-binding</keyword>
<reference evidence="5" key="1">
    <citation type="submission" date="2020-10" db="EMBL/GenBank/DDBJ databases">
        <title>Ca. Dormibacterota MAGs.</title>
        <authorList>
            <person name="Montgomery K."/>
        </authorList>
    </citation>
    <scope>NUCLEOTIDE SEQUENCE [LARGE SCALE GENOMIC DNA]</scope>
    <source>
        <strain evidence="5">SC8812_S17_10</strain>
    </source>
</reference>
<accession>A0A934KD04</accession>
<proteinExistence type="predicted"/>
<dbReference type="PRINTS" id="PR00036">
    <property type="entry name" value="HTHLACI"/>
</dbReference>
<dbReference type="CDD" id="cd06267">
    <property type="entry name" value="PBP1_LacI_sugar_binding-like"/>
    <property type="match status" value="1"/>
</dbReference>
<sequence>MATGRGVRRLATISDVASMAGVGEATVSRVLNGSTLVREATRQRVQAAIDELDYRPSPIARSLSGGRAMTLGVIAPFFVRPSSVERLQGAEARFTDAGYDTVLYNVSTPDQRREQFANVARGRADGILVISVPPLRREMERLLGSRIPMVLLDLRHPGLPHVYTDDVEGGRLATGHLLELGHRRIGFVGDFGDNAYGFTSSAHRCAGFKEAMRRAALEVPTAYVKEGEHSRSVAMELASELLGLAEPPTAIFAASDTQAFGVLEAAVRAGVEVPGRLSVIGFDDIEMAAYTGLTTVRQPLRYSGARGARLLLDLAEGTPPAQQVSEKLQLDLIVRRTTASPPN</sequence>
<dbReference type="SMART" id="SM00354">
    <property type="entry name" value="HTH_LACI"/>
    <property type="match status" value="1"/>
</dbReference>
<dbReference type="SUPFAM" id="SSF47413">
    <property type="entry name" value="lambda repressor-like DNA-binding domains"/>
    <property type="match status" value="1"/>
</dbReference>
<evidence type="ECO:0000256" key="1">
    <source>
        <dbReference type="ARBA" id="ARBA00023015"/>
    </source>
</evidence>
<dbReference type="InterPro" id="IPR028082">
    <property type="entry name" value="Peripla_BP_I"/>
</dbReference>
<dbReference type="Pfam" id="PF00356">
    <property type="entry name" value="LacI"/>
    <property type="match status" value="1"/>
</dbReference>
<dbReference type="EMBL" id="JAEKNR010000245">
    <property type="protein sequence ID" value="MBJ7601442.1"/>
    <property type="molecule type" value="Genomic_DNA"/>
</dbReference>
<dbReference type="SUPFAM" id="SSF53822">
    <property type="entry name" value="Periplasmic binding protein-like I"/>
    <property type="match status" value="1"/>
</dbReference>
<dbReference type="CDD" id="cd01392">
    <property type="entry name" value="HTH_LacI"/>
    <property type="match status" value="1"/>
</dbReference>
<protein>
    <submittedName>
        <fullName evidence="5">LacI family DNA-binding transcriptional regulator</fullName>
    </submittedName>
</protein>
<evidence type="ECO:0000313" key="6">
    <source>
        <dbReference type="Proteomes" id="UP000612893"/>
    </source>
</evidence>
<dbReference type="PANTHER" id="PTHR30146:SF153">
    <property type="entry name" value="LACTOSE OPERON REPRESSOR"/>
    <property type="match status" value="1"/>
</dbReference>
<keyword evidence="6" id="KW-1185">Reference proteome</keyword>
<feature type="domain" description="HTH lacI-type" evidence="4">
    <location>
        <begin position="11"/>
        <end position="65"/>
    </location>
</feature>
<evidence type="ECO:0000259" key="4">
    <source>
        <dbReference type="PROSITE" id="PS50932"/>
    </source>
</evidence>
<evidence type="ECO:0000256" key="3">
    <source>
        <dbReference type="ARBA" id="ARBA00023163"/>
    </source>
</evidence>
<organism evidence="5 6">
    <name type="scientific">Candidatus Nephthysia bennettiae</name>
    <dbReference type="NCBI Taxonomy" id="3127016"/>
    <lineage>
        <taxon>Bacteria</taxon>
        <taxon>Bacillati</taxon>
        <taxon>Candidatus Dormiibacterota</taxon>
        <taxon>Candidatus Dormibacteria</taxon>
        <taxon>Candidatus Dormibacterales</taxon>
        <taxon>Candidatus Dormibacteraceae</taxon>
        <taxon>Candidatus Nephthysia</taxon>
    </lineage>
</organism>
<dbReference type="GO" id="GO:0006355">
    <property type="term" value="P:regulation of DNA-templated transcription"/>
    <property type="evidence" value="ECO:0007669"/>
    <property type="project" value="UniProtKB-ARBA"/>
</dbReference>
<dbReference type="PROSITE" id="PS50932">
    <property type="entry name" value="HTH_LACI_2"/>
    <property type="match status" value="1"/>
</dbReference>
<name>A0A934KD04_9BACT</name>
<gene>
    <name evidence="5" type="ORF">JF922_25630</name>
</gene>
<dbReference type="InterPro" id="IPR010982">
    <property type="entry name" value="Lambda_DNA-bd_dom_sf"/>
</dbReference>
<comment type="caution">
    <text evidence="5">The sequence shown here is derived from an EMBL/GenBank/DDBJ whole genome shotgun (WGS) entry which is preliminary data.</text>
</comment>
<evidence type="ECO:0000256" key="2">
    <source>
        <dbReference type="ARBA" id="ARBA00023125"/>
    </source>
</evidence>
<dbReference type="InterPro" id="IPR046335">
    <property type="entry name" value="LacI/GalR-like_sensor"/>
</dbReference>
<keyword evidence="3" id="KW-0804">Transcription</keyword>
<dbReference type="GO" id="GO:0003677">
    <property type="term" value="F:DNA binding"/>
    <property type="evidence" value="ECO:0007669"/>
    <property type="project" value="UniProtKB-KW"/>
</dbReference>
<dbReference type="Proteomes" id="UP000612893">
    <property type="component" value="Unassembled WGS sequence"/>
</dbReference>
<dbReference type="PANTHER" id="PTHR30146">
    <property type="entry name" value="LACI-RELATED TRANSCRIPTIONAL REPRESSOR"/>
    <property type="match status" value="1"/>
</dbReference>
<dbReference type="Gene3D" id="1.10.260.40">
    <property type="entry name" value="lambda repressor-like DNA-binding domains"/>
    <property type="match status" value="1"/>
</dbReference>
<dbReference type="RefSeq" id="WP_338205677.1">
    <property type="nucleotide sequence ID" value="NZ_JAEKNR010000245.1"/>
</dbReference>
<keyword evidence="1" id="KW-0805">Transcription regulation</keyword>
<dbReference type="Gene3D" id="3.40.50.2300">
    <property type="match status" value="2"/>
</dbReference>
<dbReference type="InterPro" id="IPR000843">
    <property type="entry name" value="HTH_LacI"/>
</dbReference>
<dbReference type="Pfam" id="PF13377">
    <property type="entry name" value="Peripla_BP_3"/>
    <property type="match status" value="1"/>
</dbReference>